<keyword evidence="2" id="KW-1185">Reference proteome</keyword>
<evidence type="ECO:0000313" key="1">
    <source>
        <dbReference type="EMBL" id="NGZ84148.1"/>
    </source>
</evidence>
<comment type="caution">
    <text evidence="1">The sequence shown here is derived from an EMBL/GenBank/DDBJ whole genome shotgun (WGS) entry which is preliminary data.</text>
</comment>
<name>A0ABX0FHW6_9BURK</name>
<protein>
    <submittedName>
        <fullName evidence="1">BrnT family toxin</fullName>
    </submittedName>
</protein>
<dbReference type="InterPro" id="IPR038573">
    <property type="entry name" value="BrnT_sf"/>
</dbReference>
<sequence length="91" mass="10887">MAVRFEWDQRKAKENFRKHGISFDEAITVFKDPRVIFKLDFDHSDDEDRYWAIGISSSTRMLLFCHCYRLDDIVRILSARRATPAEMKLYP</sequence>
<proteinExistence type="predicted"/>
<organism evidence="1 2">
    <name type="scientific">Duganella aceris</name>
    <dbReference type="NCBI Taxonomy" id="2703883"/>
    <lineage>
        <taxon>Bacteria</taxon>
        <taxon>Pseudomonadati</taxon>
        <taxon>Pseudomonadota</taxon>
        <taxon>Betaproteobacteria</taxon>
        <taxon>Burkholderiales</taxon>
        <taxon>Oxalobacteraceae</taxon>
        <taxon>Telluria group</taxon>
        <taxon>Duganella</taxon>
    </lineage>
</organism>
<dbReference type="InterPro" id="IPR007460">
    <property type="entry name" value="BrnT_toxin"/>
</dbReference>
<dbReference type="Pfam" id="PF04365">
    <property type="entry name" value="BrnT_toxin"/>
    <property type="match status" value="1"/>
</dbReference>
<dbReference type="Proteomes" id="UP000666369">
    <property type="component" value="Unassembled WGS sequence"/>
</dbReference>
<gene>
    <name evidence="1" type="ORF">GW587_07765</name>
</gene>
<accession>A0ABX0FHW6</accession>
<reference evidence="2" key="1">
    <citation type="submission" date="2023-07" db="EMBL/GenBank/DDBJ databases">
        <title>Duganella aceri sp. nov., isolated from tree sap.</title>
        <authorList>
            <person name="Kim I.S."/>
        </authorList>
    </citation>
    <scope>NUCLEOTIDE SEQUENCE [LARGE SCALE GENOMIC DNA]</scope>
    <source>
        <strain evidence="2">SAP-35</strain>
    </source>
</reference>
<dbReference type="EMBL" id="JAADJT010000003">
    <property type="protein sequence ID" value="NGZ84148.1"/>
    <property type="molecule type" value="Genomic_DNA"/>
</dbReference>
<evidence type="ECO:0000313" key="2">
    <source>
        <dbReference type="Proteomes" id="UP000666369"/>
    </source>
</evidence>
<dbReference type="Gene3D" id="3.10.450.530">
    <property type="entry name" value="Ribonuclease toxin, BrnT, of type II toxin-antitoxin system"/>
    <property type="match status" value="1"/>
</dbReference>